<dbReference type="Gene3D" id="3.60.130.10">
    <property type="entry name" value="Clavaminate synthase-like"/>
    <property type="match status" value="1"/>
</dbReference>
<dbReference type="EMBL" id="FQZG01000024">
    <property type="protein sequence ID" value="SHJ04809.1"/>
    <property type="molecule type" value="Genomic_DNA"/>
</dbReference>
<dbReference type="SUPFAM" id="SSF51197">
    <property type="entry name" value="Clavaminate synthase-like"/>
    <property type="match status" value="1"/>
</dbReference>
<proteinExistence type="predicted"/>
<evidence type="ECO:0000313" key="4">
    <source>
        <dbReference type="Proteomes" id="UP000184512"/>
    </source>
</evidence>
<dbReference type="Proteomes" id="UP000184512">
    <property type="component" value="Unassembled WGS sequence"/>
</dbReference>
<keyword evidence="4" id="KW-1185">Reference proteome</keyword>
<feature type="region of interest" description="Disordered" evidence="2">
    <location>
        <begin position="52"/>
        <end position="80"/>
    </location>
</feature>
<dbReference type="RefSeq" id="WP_073187003.1">
    <property type="nucleotide sequence ID" value="NZ_FQZG01000024.1"/>
</dbReference>
<accession>A0A1M6G4E9</accession>
<gene>
    <name evidence="3" type="ORF">SAMN02745244_01611</name>
</gene>
<reference evidence="3 4" key="1">
    <citation type="submission" date="2016-11" db="EMBL/GenBank/DDBJ databases">
        <authorList>
            <person name="Jaros S."/>
            <person name="Januszkiewicz K."/>
            <person name="Wedrychowicz H."/>
        </authorList>
    </citation>
    <scope>NUCLEOTIDE SEQUENCE [LARGE SCALE GENOMIC DNA]</scope>
    <source>
        <strain evidence="3 4">DSM 12906</strain>
    </source>
</reference>
<dbReference type="GO" id="GO:0051213">
    <property type="term" value="F:dioxygenase activity"/>
    <property type="evidence" value="ECO:0007669"/>
    <property type="project" value="UniProtKB-KW"/>
</dbReference>
<dbReference type="InterPro" id="IPR042098">
    <property type="entry name" value="TauD-like_sf"/>
</dbReference>
<protein>
    <submittedName>
        <fullName evidence="3">Taurine catabolism dioxygenase TauD, TfdA family</fullName>
    </submittedName>
</protein>
<evidence type="ECO:0000313" key="3">
    <source>
        <dbReference type="EMBL" id="SHJ04809.1"/>
    </source>
</evidence>
<evidence type="ECO:0000256" key="2">
    <source>
        <dbReference type="SAM" id="MobiDB-lite"/>
    </source>
</evidence>
<dbReference type="OrthoDB" id="5182008at2"/>
<name>A0A1M6G4E9_9ACTN</name>
<keyword evidence="3" id="KW-0223">Dioxygenase</keyword>
<evidence type="ECO:0000256" key="1">
    <source>
        <dbReference type="ARBA" id="ARBA00023002"/>
    </source>
</evidence>
<keyword evidence="1" id="KW-0560">Oxidoreductase</keyword>
<dbReference type="AlphaFoldDB" id="A0A1M6G4E9"/>
<dbReference type="STRING" id="1123357.SAMN02745244_01611"/>
<sequence>MSFDLSALSKQAYGSWATGSCTITQLRDAARHLGWTEVPMRSDEPALTALRPQTQAQAHPRSLSATYGLGPQPLHTDGAHLPEPPDWIVLVAAAPNTTPTTLRAVPHADSAVPWHAMLSGIFLVRSGTQPFLAHAATGSRIRYDPGCMTPCDQRARIAAQFLADRTNTHEHGWTQPNQMLLIDNRQALHARHEVSETDATTRVLHRLAFIRKAQ</sequence>
<organism evidence="3 4">
    <name type="scientific">Tessaracoccus bendigoensis DSM 12906</name>
    <dbReference type="NCBI Taxonomy" id="1123357"/>
    <lineage>
        <taxon>Bacteria</taxon>
        <taxon>Bacillati</taxon>
        <taxon>Actinomycetota</taxon>
        <taxon>Actinomycetes</taxon>
        <taxon>Propionibacteriales</taxon>
        <taxon>Propionibacteriaceae</taxon>
        <taxon>Tessaracoccus</taxon>
    </lineage>
</organism>